<keyword evidence="4" id="KW-1185">Reference proteome</keyword>
<dbReference type="InterPro" id="IPR007896">
    <property type="entry name" value="BTP_bacteria"/>
</dbReference>
<gene>
    <name evidence="3" type="ORF">O4H32_05340</name>
</gene>
<dbReference type="InterPro" id="IPR058208">
    <property type="entry name" value="PACE"/>
</dbReference>
<accession>A0ABT4M233</accession>
<evidence type="ECO:0000313" key="4">
    <source>
        <dbReference type="Proteomes" id="UP001068379"/>
    </source>
</evidence>
<feature type="transmembrane region" description="Helical" evidence="1">
    <location>
        <begin position="83"/>
        <end position="102"/>
    </location>
</feature>
<dbReference type="Proteomes" id="UP001068379">
    <property type="component" value="Unassembled WGS sequence"/>
</dbReference>
<feature type="domain" description="Chlorhexidine efflux transporter" evidence="2">
    <location>
        <begin position="6"/>
        <end position="69"/>
    </location>
</feature>
<feature type="transmembrane region" description="Helical" evidence="1">
    <location>
        <begin position="108"/>
        <end position="129"/>
    </location>
</feature>
<dbReference type="NCBIfam" id="NF033664">
    <property type="entry name" value="PACE_transport"/>
    <property type="match status" value="1"/>
</dbReference>
<reference evidence="3" key="1">
    <citation type="submission" date="2022-12" db="EMBL/GenBank/DDBJ databases">
        <title>Bacterial isolates from different developmental stages of Nematostella vectensis.</title>
        <authorList>
            <person name="Fraune S."/>
        </authorList>
    </citation>
    <scope>NUCLEOTIDE SEQUENCE</scope>
    <source>
        <strain evidence="3">G21619-S1</strain>
    </source>
</reference>
<feature type="domain" description="Chlorhexidine efflux transporter" evidence="2">
    <location>
        <begin position="74"/>
        <end position="136"/>
    </location>
</feature>
<evidence type="ECO:0000259" key="2">
    <source>
        <dbReference type="Pfam" id="PF05232"/>
    </source>
</evidence>
<dbReference type="RefSeq" id="WP_269357375.1">
    <property type="nucleotide sequence ID" value="NZ_JAPWHE010000002.1"/>
</dbReference>
<comment type="caution">
    <text evidence="3">The sequence shown here is derived from an EMBL/GenBank/DDBJ whole genome shotgun (WGS) entry which is preliminary data.</text>
</comment>
<evidence type="ECO:0000313" key="3">
    <source>
        <dbReference type="EMBL" id="MCZ4329378.1"/>
    </source>
</evidence>
<protein>
    <submittedName>
        <fullName evidence="3">Multidrug/biocide efflux PACE transporter</fullName>
    </submittedName>
</protein>
<name>A0ABT4M233_9BURK</name>
<dbReference type="Pfam" id="PF05232">
    <property type="entry name" value="BTP"/>
    <property type="match status" value="2"/>
</dbReference>
<sequence>MRIHDRPLSERVFHALAFEILAIGISAPLAAWITGHGIFDMGVLTAVIATIAVAWNMLYNWLFDRLQARVGFDRTLGVRMAHAFGFEGGLILIAIPFVAWWLDISVWRALLLDIGFVLFYLPYGFLFNLGYDKIRQNLITAD</sequence>
<dbReference type="EMBL" id="JAPWHE010000002">
    <property type="protein sequence ID" value="MCZ4329378.1"/>
    <property type="molecule type" value="Genomic_DNA"/>
</dbReference>
<organism evidence="3 4">
    <name type="scientific">Castellaniella denitrificans</name>
    <dbReference type="NCBI Taxonomy" id="56119"/>
    <lineage>
        <taxon>Bacteria</taxon>
        <taxon>Pseudomonadati</taxon>
        <taxon>Pseudomonadota</taxon>
        <taxon>Betaproteobacteria</taxon>
        <taxon>Burkholderiales</taxon>
        <taxon>Alcaligenaceae</taxon>
        <taxon>Castellaniella</taxon>
    </lineage>
</organism>
<feature type="transmembrane region" description="Helical" evidence="1">
    <location>
        <begin position="41"/>
        <end position="62"/>
    </location>
</feature>
<keyword evidence="1" id="KW-1133">Transmembrane helix</keyword>
<keyword evidence="1" id="KW-0812">Transmembrane</keyword>
<feature type="transmembrane region" description="Helical" evidence="1">
    <location>
        <begin position="12"/>
        <end position="35"/>
    </location>
</feature>
<proteinExistence type="predicted"/>
<dbReference type="NCBIfam" id="NF033665">
    <property type="entry name" value="PACE_efflu_PCE"/>
    <property type="match status" value="1"/>
</dbReference>
<keyword evidence="1" id="KW-0472">Membrane</keyword>
<evidence type="ECO:0000256" key="1">
    <source>
        <dbReference type="SAM" id="Phobius"/>
    </source>
</evidence>